<evidence type="ECO:0000313" key="12">
    <source>
        <dbReference type="Proteomes" id="UP001596523"/>
    </source>
</evidence>
<dbReference type="RefSeq" id="WP_381825537.1">
    <property type="nucleotide sequence ID" value="NZ_JBHTCF010000001.1"/>
</dbReference>
<sequence length="138" mass="14780">MARTVRNGLLATASAALLLAAGAGTAQADTRQESFPGNWMMVAVMEGDDAFGPIDIESLHCPFLKGGHPDASKACRELRKAGGDINKIPHKDVACPMIYKPVTAAAYGMWDDHRKVYAKQFSNACAMHAETGSVFKLK</sequence>
<name>A0ABW2JA58_9ACTN</name>
<dbReference type="InterPro" id="IPR000691">
    <property type="entry name" value="Prot_inh_I16_SSI"/>
</dbReference>
<evidence type="ECO:0000256" key="5">
    <source>
        <dbReference type="ARBA" id="ARBA00022690"/>
    </source>
</evidence>
<organism evidence="11 12">
    <name type="scientific">Streptomyces monticola</name>
    <dbReference type="NCBI Taxonomy" id="2666263"/>
    <lineage>
        <taxon>Bacteria</taxon>
        <taxon>Bacillati</taxon>
        <taxon>Actinomycetota</taxon>
        <taxon>Actinomycetes</taxon>
        <taxon>Kitasatosporales</taxon>
        <taxon>Streptomycetaceae</taxon>
        <taxon>Streptomyces</taxon>
    </lineage>
</organism>
<keyword evidence="12" id="KW-1185">Reference proteome</keyword>
<accession>A0ABW2JA58</accession>
<evidence type="ECO:0000256" key="3">
    <source>
        <dbReference type="ARBA" id="ARBA00011738"/>
    </source>
</evidence>
<comment type="caution">
    <text evidence="11">The sequence shown here is derived from an EMBL/GenBank/DDBJ whole genome shotgun (WGS) entry which is preliminary data.</text>
</comment>
<evidence type="ECO:0000256" key="7">
    <source>
        <dbReference type="ARBA" id="ARBA00023157"/>
    </source>
</evidence>
<reference evidence="12" key="1">
    <citation type="journal article" date="2019" name="Int. J. Syst. Evol. Microbiol.">
        <title>The Global Catalogue of Microorganisms (GCM) 10K type strain sequencing project: providing services to taxonomists for standard genome sequencing and annotation.</title>
        <authorList>
            <consortium name="The Broad Institute Genomics Platform"/>
            <consortium name="The Broad Institute Genome Sequencing Center for Infectious Disease"/>
            <person name="Wu L."/>
            <person name="Ma J."/>
        </authorList>
    </citation>
    <scope>NUCLEOTIDE SEQUENCE [LARGE SCALE GENOMIC DNA]</scope>
    <source>
        <strain evidence="12">SYNS20</strain>
    </source>
</reference>
<comment type="subunit">
    <text evidence="3">Homodimer.</text>
</comment>
<dbReference type="PRINTS" id="PR00294">
    <property type="entry name" value="SSBTLNINHBTR"/>
</dbReference>
<feature type="chain" id="PRO_5047304697" evidence="9">
    <location>
        <begin position="29"/>
        <end position="138"/>
    </location>
</feature>
<evidence type="ECO:0000256" key="1">
    <source>
        <dbReference type="ARBA" id="ARBA00004613"/>
    </source>
</evidence>
<dbReference type="EMBL" id="JBHTCF010000001">
    <property type="protein sequence ID" value="MFC7302895.1"/>
    <property type="molecule type" value="Genomic_DNA"/>
</dbReference>
<evidence type="ECO:0000256" key="6">
    <source>
        <dbReference type="ARBA" id="ARBA00022900"/>
    </source>
</evidence>
<protein>
    <submittedName>
        <fullName evidence="11">SSI family serine proteinase inhibitor</fullName>
    </submittedName>
</protein>
<evidence type="ECO:0000256" key="2">
    <source>
        <dbReference type="ARBA" id="ARBA00010472"/>
    </source>
</evidence>
<comment type="subcellular location">
    <subcellularLocation>
        <location evidence="1">Secreted</location>
    </subcellularLocation>
</comment>
<gene>
    <name evidence="11" type="ORF">ACFQVC_01520</name>
</gene>
<keyword evidence="7" id="KW-1015">Disulfide bond</keyword>
<evidence type="ECO:0000259" key="10">
    <source>
        <dbReference type="Pfam" id="PF00720"/>
    </source>
</evidence>
<dbReference type="Gene3D" id="3.30.350.10">
    <property type="entry name" value="Subtilisin inhibitor-like"/>
    <property type="match status" value="1"/>
</dbReference>
<proteinExistence type="inferred from homology"/>
<keyword evidence="6 8" id="KW-0722">Serine protease inhibitor</keyword>
<dbReference type="InterPro" id="IPR036819">
    <property type="entry name" value="Subtilisin_inhibitor-like_sf"/>
</dbReference>
<evidence type="ECO:0000256" key="8">
    <source>
        <dbReference type="RuleBase" id="RU003471"/>
    </source>
</evidence>
<comment type="similarity">
    <text evidence="2 8">Belongs to the protease inhibitor I16 (SSI) family.</text>
</comment>
<keyword evidence="4" id="KW-0964">Secreted</keyword>
<keyword evidence="5 8" id="KW-0646">Protease inhibitor</keyword>
<feature type="domain" description="Subtilisin inhibitor" evidence="10">
    <location>
        <begin position="55"/>
        <end position="123"/>
    </location>
</feature>
<evidence type="ECO:0000256" key="9">
    <source>
        <dbReference type="SAM" id="SignalP"/>
    </source>
</evidence>
<dbReference type="InterPro" id="IPR023549">
    <property type="entry name" value="Subtilisin_inhibitor"/>
</dbReference>
<evidence type="ECO:0000256" key="4">
    <source>
        <dbReference type="ARBA" id="ARBA00022525"/>
    </source>
</evidence>
<dbReference type="Proteomes" id="UP001596523">
    <property type="component" value="Unassembled WGS sequence"/>
</dbReference>
<dbReference type="SUPFAM" id="SSF55399">
    <property type="entry name" value="Subtilisin inhibitor"/>
    <property type="match status" value="1"/>
</dbReference>
<feature type="signal peptide" evidence="9">
    <location>
        <begin position="1"/>
        <end position="28"/>
    </location>
</feature>
<evidence type="ECO:0000313" key="11">
    <source>
        <dbReference type="EMBL" id="MFC7302895.1"/>
    </source>
</evidence>
<dbReference type="Pfam" id="PF00720">
    <property type="entry name" value="SSI"/>
    <property type="match status" value="1"/>
</dbReference>
<keyword evidence="9" id="KW-0732">Signal</keyword>